<evidence type="ECO:0000313" key="2">
    <source>
        <dbReference type="EMBL" id="SVC77959.1"/>
    </source>
</evidence>
<name>A0A382PX72_9ZZZZ</name>
<proteinExistence type="predicted"/>
<keyword evidence="1" id="KW-1133">Transmembrane helix</keyword>
<sequence>MIISPQVCYGTYKGQAIHYRAKHALMELFISQTRRPFVLGLIIAFVTVFCVIGTLLFGYRYLNSPISAIQSGVIFEVEAGSSFSRVTGELAQKGYLDYPQLFVG</sequence>
<reference evidence="2" key="1">
    <citation type="submission" date="2018-05" db="EMBL/GenBank/DDBJ databases">
        <authorList>
            <person name="Lanie J.A."/>
            <person name="Ng W.-L."/>
            <person name="Kazmierczak K.M."/>
            <person name="Andrzejewski T.M."/>
            <person name="Davidsen T.M."/>
            <person name="Wayne K.J."/>
            <person name="Tettelin H."/>
            <person name="Glass J.I."/>
            <person name="Rusch D."/>
            <person name="Podicherti R."/>
            <person name="Tsui H.-C.T."/>
            <person name="Winkler M.E."/>
        </authorList>
    </citation>
    <scope>NUCLEOTIDE SEQUENCE</scope>
</reference>
<feature type="transmembrane region" description="Helical" evidence="1">
    <location>
        <begin position="37"/>
        <end position="59"/>
    </location>
</feature>
<dbReference type="AlphaFoldDB" id="A0A382PX72"/>
<protein>
    <submittedName>
        <fullName evidence="2">Uncharacterized protein</fullName>
    </submittedName>
</protein>
<keyword evidence="1" id="KW-0472">Membrane</keyword>
<accession>A0A382PX72</accession>
<feature type="non-terminal residue" evidence="2">
    <location>
        <position position="104"/>
    </location>
</feature>
<evidence type="ECO:0000256" key="1">
    <source>
        <dbReference type="SAM" id="Phobius"/>
    </source>
</evidence>
<gene>
    <name evidence="2" type="ORF">METZ01_LOCUS330813</name>
</gene>
<dbReference type="EMBL" id="UINC01110447">
    <property type="protein sequence ID" value="SVC77959.1"/>
    <property type="molecule type" value="Genomic_DNA"/>
</dbReference>
<keyword evidence="1" id="KW-0812">Transmembrane</keyword>
<organism evidence="2">
    <name type="scientific">marine metagenome</name>
    <dbReference type="NCBI Taxonomy" id="408172"/>
    <lineage>
        <taxon>unclassified sequences</taxon>
        <taxon>metagenomes</taxon>
        <taxon>ecological metagenomes</taxon>
    </lineage>
</organism>